<dbReference type="GO" id="GO:0004222">
    <property type="term" value="F:metalloendopeptidase activity"/>
    <property type="evidence" value="ECO:0007669"/>
    <property type="project" value="InterPro"/>
</dbReference>
<dbReference type="InterPro" id="IPR001506">
    <property type="entry name" value="Peptidase_M12A"/>
</dbReference>
<organism evidence="3 4">
    <name type="scientific">Fusarium vanettenii (strain ATCC MYA-4622 / CBS 123669 / FGSC 9596 / NRRL 45880 / 77-13-4)</name>
    <name type="common">Fusarium solani subsp. pisi</name>
    <dbReference type="NCBI Taxonomy" id="660122"/>
    <lineage>
        <taxon>Eukaryota</taxon>
        <taxon>Fungi</taxon>
        <taxon>Dikarya</taxon>
        <taxon>Ascomycota</taxon>
        <taxon>Pezizomycotina</taxon>
        <taxon>Sordariomycetes</taxon>
        <taxon>Hypocreomycetidae</taxon>
        <taxon>Hypocreales</taxon>
        <taxon>Nectriaceae</taxon>
        <taxon>Fusarium</taxon>
        <taxon>Fusarium solani species complex</taxon>
        <taxon>Fusarium vanettenii</taxon>
    </lineage>
</organism>
<dbReference type="Pfam" id="PF01400">
    <property type="entry name" value="Astacin"/>
    <property type="match status" value="1"/>
</dbReference>
<dbReference type="eggNOG" id="ENOG502T4P4">
    <property type="taxonomic scope" value="Eukaryota"/>
</dbReference>
<feature type="domain" description="Peptidase M12A" evidence="2">
    <location>
        <begin position="419"/>
        <end position="484"/>
    </location>
</feature>
<evidence type="ECO:0000313" key="4">
    <source>
        <dbReference type="Proteomes" id="UP000005206"/>
    </source>
</evidence>
<feature type="signal peptide" evidence="1">
    <location>
        <begin position="1"/>
        <end position="16"/>
    </location>
</feature>
<evidence type="ECO:0000256" key="1">
    <source>
        <dbReference type="SAM" id="SignalP"/>
    </source>
</evidence>
<dbReference type="InterPro" id="IPR024079">
    <property type="entry name" value="MetalloPept_cat_dom_sf"/>
</dbReference>
<gene>
    <name evidence="3" type="ORF">NECHADRAFT_83073</name>
</gene>
<keyword evidence="1" id="KW-0732">Signal</keyword>
<dbReference type="EMBL" id="GG698914">
    <property type="protein sequence ID" value="EEU38678.1"/>
    <property type="molecule type" value="Genomic_DNA"/>
</dbReference>
<dbReference type="KEGG" id="nhe:NECHADRAFT_83073"/>
<proteinExistence type="predicted"/>
<dbReference type="GeneID" id="9670813"/>
<keyword evidence="4" id="KW-1185">Reference proteome</keyword>
<sequence>MGKALWAILMTYGLLACHIFGGKGCSPSCGTATSRNVEEHVLLRPKSETPSRQTGLRTGYKTIHNQIICQESFRFSRRTVPWVHLHDIRRWLGLCLLVVHGSHGLGELRAQGDRWNNVGGHLHINLPGENSELFTVCGLPQLRHFITRDHCNWAEAQAGGTGRTTGGLTSSARDCNLLMQVDVCGQKELGRRLCRRLFGCNTTTPVNKALEITISTRHNTLPPATLIAMYHAPRSHNHYQHNANVMDYLVDGFEHGAAQNSDPAHLQVEASGSTSNHYGVGWGCTQGSSGNDSEFTDTLQGAVSNDILNGVTPSSFVWPPEKRRLRVRFLNGSASDREIVTNLVNTHYNTIPMRLKFEFLKPNDFGPSDIRISFGTQSSSCLGTEAEKNPNGTTLWLNMYRHIAGLPGPQRRRLRQADILHEVGHSLGMVHEHQHPDCPAVWNYREIQRKTGWKCAMIYKNYDRSFVRGTKPLPYDPESIMHYPIAPEDTRDGMMYVPHASVLSDGDRRFLMSLYPDPYMPMLRESPRWVPEWEMEYRPVKKKSGRHRHKKPKKHDEPGLIKWILYTAG</sequence>
<dbReference type="AlphaFoldDB" id="C7ZAZ4"/>
<dbReference type="OrthoDB" id="291007at2759"/>
<evidence type="ECO:0000313" key="3">
    <source>
        <dbReference type="EMBL" id="EEU38678.1"/>
    </source>
</evidence>
<evidence type="ECO:0000259" key="2">
    <source>
        <dbReference type="Pfam" id="PF01400"/>
    </source>
</evidence>
<reference evidence="3 4" key="1">
    <citation type="journal article" date="2009" name="PLoS Genet.">
        <title>The genome of Nectria haematococca: contribution of supernumerary chromosomes to gene expansion.</title>
        <authorList>
            <person name="Coleman J.J."/>
            <person name="Rounsley S.D."/>
            <person name="Rodriguez-Carres M."/>
            <person name="Kuo A."/>
            <person name="Wasmann C.C."/>
            <person name="Grimwood J."/>
            <person name="Schmutz J."/>
            <person name="Taga M."/>
            <person name="White G.J."/>
            <person name="Zhou S."/>
            <person name="Schwartz D.C."/>
            <person name="Freitag M."/>
            <person name="Ma L.J."/>
            <person name="Danchin E.G."/>
            <person name="Henrissat B."/>
            <person name="Coutinho P.M."/>
            <person name="Nelson D.R."/>
            <person name="Straney D."/>
            <person name="Napoli C.A."/>
            <person name="Barker B.M."/>
            <person name="Gribskov M."/>
            <person name="Rep M."/>
            <person name="Kroken S."/>
            <person name="Molnar I."/>
            <person name="Rensing C."/>
            <person name="Kennell J.C."/>
            <person name="Zamora J."/>
            <person name="Farman M.L."/>
            <person name="Selker E.U."/>
            <person name="Salamov A."/>
            <person name="Shapiro H."/>
            <person name="Pangilinan J."/>
            <person name="Lindquist E."/>
            <person name="Lamers C."/>
            <person name="Grigoriev I.V."/>
            <person name="Geiser D.M."/>
            <person name="Covert S.F."/>
            <person name="Temporini E."/>
            <person name="Vanetten H.D."/>
        </authorList>
    </citation>
    <scope>NUCLEOTIDE SEQUENCE [LARGE SCALE GENOMIC DNA]</scope>
    <source>
        <strain evidence="4">ATCC MYA-4622 / CBS 123669 / FGSC 9596 / NRRL 45880 / 77-13-4</strain>
    </source>
</reference>
<name>C7ZAZ4_FUSV7</name>
<dbReference type="PROSITE" id="PS51257">
    <property type="entry name" value="PROKAR_LIPOPROTEIN"/>
    <property type="match status" value="1"/>
</dbReference>
<accession>C7ZAZ4</accession>
<dbReference type="SUPFAM" id="SSF55486">
    <property type="entry name" value="Metalloproteases ('zincins'), catalytic domain"/>
    <property type="match status" value="1"/>
</dbReference>
<dbReference type="HOGENOM" id="CLU_479037_0_0_1"/>
<dbReference type="RefSeq" id="XP_003044391.1">
    <property type="nucleotide sequence ID" value="XM_003044345.1"/>
</dbReference>
<feature type="chain" id="PRO_5002989087" description="Peptidase M12A domain-containing protein" evidence="1">
    <location>
        <begin position="17"/>
        <end position="569"/>
    </location>
</feature>
<dbReference type="Gene3D" id="3.40.390.10">
    <property type="entry name" value="Collagenase (Catalytic Domain)"/>
    <property type="match status" value="1"/>
</dbReference>
<dbReference type="GO" id="GO:0006508">
    <property type="term" value="P:proteolysis"/>
    <property type="evidence" value="ECO:0007669"/>
    <property type="project" value="InterPro"/>
</dbReference>
<protein>
    <recommendedName>
        <fullName evidence="2">Peptidase M12A domain-containing protein</fullName>
    </recommendedName>
</protein>
<dbReference type="InParanoid" id="C7ZAZ4"/>
<dbReference type="Proteomes" id="UP000005206">
    <property type="component" value="Chromosome 7"/>
</dbReference>
<dbReference type="VEuPathDB" id="FungiDB:NECHADRAFT_83073"/>